<keyword evidence="1" id="KW-1133">Transmembrane helix</keyword>
<protein>
    <submittedName>
        <fullName evidence="3">Helix-turn-helix domain-containing protein</fullName>
    </submittedName>
</protein>
<dbReference type="Proteomes" id="UP000530186">
    <property type="component" value="Unassembled WGS sequence"/>
</dbReference>
<dbReference type="PROSITE" id="PS50943">
    <property type="entry name" value="HTH_CROC1"/>
    <property type="match status" value="1"/>
</dbReference>
<feature type="transmembrane region" description="Helical" evidence="1">
    <location>
        <begin position="93"/>
        <end position="112"/>
    </location>
</feature>
<evidence type="ECO:0000313" key="3">
    <source>
        <dbReference type="EMBL" id="MBA0017655.1"/>
    </source>
</evidence>
<dbReference type="RefSeq" id="WP_180747689.1">
    <property type="nucleotide sequence ID" value="NZ_JACBNY010000051.1"/>
</dbReference>
<dbReference type="Gene3D" id="1.10.260.40">
    <property type="entry name" value="lambda repressor-like DNA-binding domains"/>
    <property type="match status" value="1"/>
</dbReference>
<organism evidence="3 4">
    <name type="scientific">Pseudolactococcus laudensis</name>
    <dbReference type="NCBI Taxonomy" id="1494461"/>
    <lineage>
        <taxon>Bacteria</taxon>
        <taxon>Bacillati</taxon>
        <taxon>Bacillota</taxon>
        <taxon>Bacilli</taxon>
        <taxon>Lactobacillales</taxon>
        <taxon>Streptococcaceae</taxon>
        <taxon>Pseudolactococcus</taxon>
    </lineage>
</organism>
<dbReference type="CDD" id="cd00093">
    <property type="entry name" value="HTH_XRE"/>
    <property type="match status" value="1"/>
</dbReference>
<feature type="transmembrane region" description="Helical" evidence="1">
    <location>
        <begin position="182"/>
        <end position="201"/>
    </location>
</feature>
<dbReference type="GO" id="GO:0003677">
    <property type="term" value="F:DNA binding"/>
    <property type="evidence" value="ECO:0007669"/>
    <property type="project" value="InterPro"/>
</dbReference>
<feature type="transmembrane region" description="Helical" evidence="1">
    <location>
        <begin position="124"/>
        <end position="142"/>
    </location>
</feature>
<keyword evidence="4" id="KW-1185">Reference proteome</keyword>
<gene>
    <name evidence="3" type="ORF">HZR21_11300</name>
</gene>
<dbReference type="AlphaFoldDB" id="A0A7V8SKX3"/>
<evidence type="ECO:0000259" key="2">
    <source>
        <dbReference type="PROSITE" id="PS50943"/>
    </source>
</evidence>
<proteinExistence type="predicted"/>
<name>A0A7V8SKX3_9LACT</name>
<dbReference type="InterPro" id="IPR001387">
    <property type="entry name" value="Cro/C1-type_HTH"/>
</dbReference>
<dbReference type="Pfam" id="PF01381">
    <property type="entry name" value="HTH_3"/>
    <property type="match status" value="1"/>
</dbReference>
<keyword evidence="1" id="KW-0812">Transmembrane</keyword>
<dbReference type="SUPFAM" id="SSF47413">
    <property type="entry name" value="lambda repressor-like DNA-binding domains"/>
    <property type="match status" value="1"/>
</dbReference>
<comment type="caution">
    <text evidence="3">The sequence shown here is derived from an EMBL/GenBank/DDBJ whole genome shotgun (WGS) entry which is preliminary data.</text>
</comment>
<dbReference type="InterPro" id="IPR010982">
    <property type="entry name" value="Lambda_DNA-bd_dom_sf"/>
</dbReference>
<reference evidence="3 4" key="1">
    <citation type="submission" date="2020-07" db="EMBL/GenBank/DDBJ databases">
        <authorList>
            <person name="Hilgarth M."/>
            <person name="Werum V."/>
            <person name="Vogel R.F."/>
        </authorList>
    </citation>
    <scope>NUCLEOTIDE SEQUENCE [LARGE SCALE GENOMIC DNA]</scope>
    <source>
        <strain evidence="3 4">DSM 28961</strain>
    </source>
</reference>
<dbReference type="GeneID" id="303196100"/>
<evidence type="ECO:0000313" key="4">
    <source>
        <dbReference type="Proteomes" id="UP000530186"/>
    </source>
</evidence>
<dbReference type="EMBL" id="JACBNY010000051">
    <property type="protein sequence ID" value="MBA0017655.1"/>
    <property type="molecule type" value="Genomic_DNA"/>
</dbReference>
<evidence type="ECO:0000256" key="1">
    <source>
        <dbReference type="SAM" id="Phobius"/>
    </source>
</evidence>
<accession>A0A7V8SKX3</accession>
<feature type="domain" description="HTH cro/C1-type" evidence="2">
    <location>
        <begin position="7"/>
        <end position="60"/>
    </location>
</feature>
<keyword evidence="1" id="KW-0472">Membrane</keyword>
<sequence length="204" mass="23922">MKNKTLISDLRKQKGLTQEKLAELTGLNVRTIQRLESGEDASLETLRSIAVALDVEVIELFESVSSKERMDEIESFSVEQRLQATQRKAEQKFYSVFNIGFLCFMILLAVFVNLIKSDFYQEVFGVLWLSFFLLGIFLLKYLRLSWWEIRLIKKYPLTSDISFDKKKNGKVLWWNDQHARPIMLIFWGAIIPAIFILKYALHLF</sequence>
<dbReference type="SMART" id="SM00530">
    <property type="entry name" value="HTH_XRE"/>
    <property type="match status" value="1"/>
</dbReference>